<protein>
    <submittedName>
        <fullName evidence="5">Glucitol operon repressor</fullName>
    </submittedName>
</protein>
<organism evidence="5">
    <name type="scientific">bioreactor metagenome</name>
    <dbReference type="NCBI Taxonomy" id="1076179"/>
    <lineage>
        <taxon>unclassified sequences</taxon>
        <taxon>metagenomes</taxon>
        <taxon>ecological metagenomes</taxon>
    </lineage>
</organism>
<evidence type="ECO:0000256" key="3">
    <source>
        <dbReference type="ARBA" id="ARBA00023163"/>
    </source>
</evidence>
<reference evidence="5" key="1">
    <citation type="submission" date="2019-08" db="EMBL/GenBank/DDBJ databases">
        <authorList>
            <person name="Kucharzyk K."/>
            <person name="Murdoch R.W."/>
            <person name="Higgins S."/>
            <person name="Loffler F."/>
        </authorList>
    </citation>
    <scope>NUCLEOTIDE SEQUENCE</scope>
</reference>
<accession>A0A645BH17</accession>
<dbReference type="Pfam" id="PF08220">
    <property type="entry name" value="HTH_DeoR"/>
    <property type="match status" value="1"/>
</dbReference>
<gene>
    <name evidence="5" type="primary">srlR_13</name>
    <name evidence="5" type="ORF">SDC9_111352</name>
</gene>
<dbReference type="Pfam" id="PF00455">
    <property type="entry name" value="DeoRC"/>
    <property type="match status" value="1"/>
</dbReference>
<name>A0A645BH17_9ZZZZ</name>
<evidence type="ECO:0000259" key="4">
    <source>
        <dbReference type="PROSITE" id="PS51000"/>
    </source>
</evidence>
<dbReference type="InterPro" id="IPR037171">
    <property type="entry name" value="NagB/RpiA_transferase-like"/>
</dbReference>
<dbReference type="SMART" id="SM00420">
    <property type="entry name" value="HTH_DEOR"/>
    <property type="match status" value="1"/>
</dbReference>
<dbReference type="Gene3D" id="3.40.50.1360">
    <property type="match status" value="1"/>
</dbReference>
<dbReference type="InterPro" id="IPR036390">
    <property type="entry name" value="WH_DNA-bd_sf"/>
</dbReference>
<evidence type="ECO:0000256" key="2">
    <source>
        <dbReference type="ARBA" id="ARBA00023125"/>
    </source>
</evidence>
<dbReference type="PANTHER" id="PTHR30363">
    <property type="entry name" value="HTH-TYPE TRANSCRIPTIONAL REGULATOR SRLR-RELATED"/>
    <property type="match status" value="1"/>
</dbReference>
<comment type="caution">
    <text evidence="5">The sequence shown here is derived from an EMBL/GenBank/DDBJ whole genome shotgun (WGS) entry which is preliminary data.</text>
</comment>
<feature type="domain" description="HTH deoR-type" evidence="4">
    <location>
        <begin position="7"/>
        <end position="62"/>
    </location>
</feature>
<proteinExistence type="predicted"/>
<dbReference type="AlphaFoldDB" id="A0A645BH17"/>
<dbReference type="EMBL" id="VSSQ01019971">
    <property type="protein sequence ID" value="MPM64466.1"/>
    <property type="molecule type" value="Genomic_DNA"/>
</dbReference>
<dbReference type="InterPro" id="IPR001034">
    <property type="entry name" value="DeoR_HTH"/>
</dbReference>
<dbReference type="InterPro" id="IPR050313">
    <property type="entry name" value="Carb_Metab_HTH_regulators"/>
</dbReference>
<dbReference type="PROSITE" id="PS00894">
    <property type="entry name" value="HTH_DEOR_1"/>
    <property type="match status" value="1"/>
</dbReference>
<evidence type="ECO:0000256" key="1">
    <source>
        <dbReference type="ARBA" id="ARBA00023015"/>
    </source>
</evidence>
<sequence>MKLAVKVERRHQKIREMLIKNDVCFIEDFLHNLKISEATLRNDLTYLESVGVLKRIRGGAISTDGTPKDNDINIRNAVCRDEKRLIARYVVDNLLKSGMTITLDPGSTCREIAREIVENDIVCTVITNNFLAADLLIKANTVTLYLAGGKYDRDLAAFHDEQTNYCLAKLHSDLYFLAPDGIDAEGQITVSGTDEHFAKLEMLKMAKEVVVVADHTKIGRCALKYLCDIKTVSQLVVDDGISEDQLIKLRSSGISISVAKMYI</sequence>
<keyword evidence="3" id="KW-0804">Transcription</keyword>
<dbReference type="SMART" id="SM01134">
    <property type="entry name" value="DeoRC"/>
    <property type="match status" value="1"/>
</dbReference>
<evidence type="ECO:0000313" key="5">
    <source>
        <dbReference type="EMBL" id="MPM64466.1"/>
    </source>
</evidence>
<keyword evidence="2" id="KW-0238">DNA-binding</keyword>
<keyword evidence="1" id="KW-0805">Transcription regulation</keyword>
<dbReference type="GO" id="GO:0003677">
    <property type="term" value="F:DNA binding"/>
    <property type="evidence" value="ECO:0007669"/>
    <property type="project" value="UniProtKB-KW"/>
</dbReference>
<dbReference type="InterPro" id="IPR018356">
    <property type="entry name" value="Tscrpt_reg_HTH_DeoR_CS"/>
</dbReference>
<dbReference type="InterPro" id="IPR014036">
    <property type="entry name" value="DeoR-like_C"/>
</dbReference>
<dbReference type="SUPFAM" id="SSF100950">
    <property type="entry name" value="NagB/RpiA/CoA transferase-like"/>
    <property type="match status" value="1"/>
</dbReference>
<dbReference type="GO" id="GO:0003700">
    <property type="term" value="F:DNA-binding transcription factor activity"/>
    <property type="evidence" value="ECO:0007669"/>
    <property type="project" value="InterPro"/>
</dbReference>
<dbReference type="PANTHER" id="PTHR30363:SF44">
    <property type="entry name" value="AGA OPERON TRANSCRIPTIONAL REPRESSOR-RELATED"/>
    <property type="match status" value="1"/>
</dbReference>
<dbReference type="PROSITE" id="PS51000">
    <property type="entry name" value="HTH_DEOR_2"/>
    <property type="match status" value="1"/>
</dbReference>
<dbReference type="SUPFAM" id="SSF46785">
    <property type="entry name" value="Winged helix' DNA-binding domain"/>
    <property type="match status" value="1"/>
</dbReference>